<dbReference type="RefSeq" id="WP_244803020.1">
    <property type="nucleotide sequence ID" value="NZ_JALIEA010000006.1"/>
</dbReference>
<proteinExistence type="predicted"/>
<keyword evidence="2" id="KW-0812">Transmembrane</keyword>
<comment type="caution">
    <text evidence="3">The sequence shown here is derived from an EMBL/GenBank/DDBJ whole genome shotgun (WGS) entry which is preliminary data.</text>
</comment>
<evidence type="ECO:0000256" key="2">
    <source>
        <dbReference type="SAM" id="Phobius"/>
    </source>
</evidence>
<keyword evidence="2" id="KW-0472">Membrane</keyword>
<feature type="compositionally biased region" description="Basic and acidic residues" evidence="1">
    <location>
        <begin position="33"/>
        <end position="48"/>
    </location>
</feature>
<dbReference type="AlphaFoldDB" id="A0A9X1WFN7"/>
<dbReference type="Proteomes" id="UP001139207">
    <property type="component" value="Unassembled WGS sequence"/>
</dbReference>
<keyword evidence="2" id="KW-1133">Transmembrane helix</keyword>
<sequence length="79" mass="8421">MESIIMAVLMGGLGGPALAWAMATPKSRKAHAERKARFEEGRGSDPEKLPVGPHKPIVTNALFWGVVYAAIGFFLGTLV</sequence>
<feature type="region of interest" description="Disordered" evidence="1">
    <location>
        <begin position="30"/>
        <end position="51"/>
    </location>
</feature>
<organism evidence="3 4">
    <name type="scientific">Corynebacterium kalidii</name>
    <dbReference type="NCBI Taxonomy" id="2931982"/>
    <lineage>
        <taxon>Bacteria</taxon>
        <taxon>Bacillati</taxon>
        <taxon>Actinomycetota</taxon>
        <taxon>Actinomycetes</taxon>
        <taxon>Mycobacteriales</taxon>
        <taxon>Corynebacteriaceae</taxon>
        <taxon>Corynebacterium</taxon>
    </lineage>
</organism>
<dbReference type="EMBL" id="JALIEA010000006">
    <property type="protein sequence ID" value="MCJ7857273.1"/>
    <property type="molecule type" value="Genomic_DNA"/>
</dbReference>
<keyword evidence="4" id="KW-1185">Reference proteome</keyword>
<evidence type="ECO:0000313" key="4">
    <source>
        <dbReference type="Proteomes" id="UP001139207"/>
    </source>
</evidence>
<protein>
    <submittedName>
        <fullName evidence="3">Uncharacterized protein</fullName>
    </submittedName>
</protein>
<accession>A0A9X1WFN7</accession>
<feature type="transmembrane region" description="Helical" evidence="2">
    <location>
        <begin position="57"/>
        <end position="78"/>
    </location>
</feature>
<gene>
    <name evidence="3" type="ORF">MUN33_00860</name>
</gene>
<evidence type="ECO:0000313" key="3">
    <source>
        <dbReference type="EMBL" id="MCJ7857273.1"/>
    </source>
</evidence>
<reference evidence="3" key="1">
    <citation type="submission" date="2022-04" db="EMBL/GenBank/DDBJ databases">
        <title>Corynebacterium kalidii LD5P10.</title>
        <authorList>
            <person name="Sun J.Q."/>
        </authorList>
    </citation>
    <scope>NUCLEOTIDE SEQUENCE</scope>
    <source>
        <strain evidence="3">LD5P10</strain>
    </source>
</reference>
<evidence type="ECO:0000256" key="1">
    <source>
        <dbReference type="SAM" id="MobiDB-lite"/>
    </source>
</evidence>
<name>A0A9X1WFN7_9CORY</name>